<dbReference type="SUPFAM" id="SSF81606">
    <property type="entry name" value="PP2C-like"/>
    <property type="match status" value="1"/>
</dbReference>
<dbReference type="EC" id="3.1.3.16" evidence="4"/>
<evidence type="ECO:0000259" key="13">
    <source>
        <dbReference type="PROSITE" id="PS51746"/>
    </source>
</evidence>
<keyword evidence="8" id="KW-0904">Protein phosphatase</keyword>
<evidence type="ECO:0000256" key="7">
    <source>
        <dbReference type="ARBA" id="ARBA00022842"/>
    </source>
</evidence>
<keyword evidence="5" id="KW-0479">Metal-binding</keyword>
<reference evidence="14" key="1">
    <citation type="submission" date="2021-08" db="EMBL/GenBank/DDBJ databases">
        <title>WGS assembly of Ceratopteris richardii.</title>
        <authorList>
            <person name="Marchant D.B."/>
            <person name="Chen G."/>
            <person name="Jenkins J."/>
            <person name="Shu S."/>
            <person name="Leebens-Mack J."/>
            <person name="Grimwood J."/>
            <person name="Schmutz J."/>
            <person name="Soltis P."/>
            <person name="Soltis D."/>
            <person name="Chen Z.-H."/>
        </authorList>
    </citation>
    <scope>NUCLEOTIDE SEQUENCE</scope>
    <source>
        <strain evidence="14">Whitten #5841</strain>
        <tissue evidence="14">Leaf</tissue>
    </source>
</reference>
<evidence type="ECO:0000313" key="14">
    <source>
        <dbReference type="EMBL" id="KAH7387156.1"/>
    </source>
</evidence>
<feature type="domain" description="PPM-type phosphatase" evidence="13">
    <location>
        <begin position="98"/>
        <end position="360"/>
    </location>
</feature>
<comment type="catalytic activity">
    <reaction evidence="10">
        <text>O-phospho-L-seryl-[protein] + H2O = L-seryl-[protein] + phosphate</text>
        <dbReference type="Rhea" id="RHEA:20629"/>
        <dbReference type="Rhea" id="RHEA-COMP:9863"/>
        <dbReference type="Rhea" id="RHEA-COMP:11604"/>
        <dbReference type="ChEBI" id="CHEBI:15377"/>
        <dbReference type="ChEBI" id="CHEBI:29999"/>
        <dbReference type="ChEBI" id="CHEBI:43474"/>
        <dbReference type="ChEBI" id="CHEBI:83421"/>
        <dbReference type="EC" id="3.1.3.16"/>
    </reaction>
</comment>
<evidence type="ECO:0000256" key="10">
    <source>
        <dbReference type="ARBA" id="ARBA00047761"/>
    </source>
</evidence>
<keyword evidence="9" id="KW-0464">Manganese</keyword>
<dbReference type="EMBL" id="CM035421">
    <property type="protein sequence ID" value="KAH7387153.1"/>
    <property type="molecule type" value="Genomic_DNA"/>
</dbReference>
<dbReference type="CDD" id="cd00143">
    <property type="entry name" value="PP2Cc"/>
    <property type="match status" value="1"/>
</dbReference>
<accession>A0A8T2T033</accession>
<evidence type="ECO:0000256" key="11">
    <source>
        <dbReference type="ARBA" id="ARBA00048336"/>
    </source>
</evidence>
<dbReference type="InterPro" id="IPR036457">
    <property type="entry name" value="PPM-type-like_dom_sf"/>
</dbReference>
<dbReference type="SMART" id="SM00332">
    <property type="entry name" value="PP2Cc"/>
    <property type="match status" value="1"/>
</dbReference>
<evidence type="ECO:0000256" key="9">
    <source>
        <dbReference type="ARBA" id="ARBA00023211"/>
    </source>
</evidence>
<dbReference type="Pfam" id="PF00481">
    <property type="entry name" value="PP2C"/>
    <property type="match status" value="1"/>
</dbReference>
<comment type="catalytic activity">
    <reaction evidence="11">
        <text>O-phospho-L-threonyl-[protein] + H2O = L-threonyl-[protein] + phosphate</text>
        <dbReference type="Rhea" id="RHEA:47004"/>
        <dbReference type="Rhea" id="RHEA-COMP:11060"/>
        <dbReference type="Rhea" id="RHEA-COMP:11605"/>
        <dbReference type="ChEBI" id="CHEBI:15377"/>
        <dbReference type="ChEBI" id="CHEBI:30013"/>
        <dbReference type="ChEBI" id="CHEBI:43474"/>
        <dbReference type="ChEBI" id="CHEBI:61977"/>
        <dbReference type="EC" id="3.1.3.16"/>
    </reaction>
</comment>
<dbReference type="GO" id="GO:0046872">
    <property type="term" value="F:metal ion binding"/>
    <property type="evidence" value="ECO:0007669"/>
    <property type="project" value="UniProtKB-KW"/>
</dbReference>
<evidence type="ECO:0000256" key="5">
    <source>
        <dbReference type="ARBA" id="ARBA00022723"/>
    </source>
</evidence>
<keyword evidence="7" id="KW-0460">Magnesium</keyword>
<dbReference type="GO" id="GO:0005737">
    <property type="term" value="C:cytoplasm"/>
    <property type="evidence" value="ECO:0007669"/>
    <property type="project" value="UniProtKB-ARBA"/>
</dbReference>
<evidence type="ECO:0000256" key="4">
    <source>
        <dbReference type="ARBA" id="ARBA00013081"/>
    </source>
</evidence>
<evidence type="ECO:0000256" key="1">
    <source>
        <dbReference type="ARBA" id="ARBA00001936"/>
    </source>
</evidence>
<feature type="compositionally biased region" description="Polar residues" evidence="12">
    <location>
        <begin position="1"/>
        <end position="11"/>
    </location>
</feature>
<dbReference type="EMBL" id="CM035421">
    <property type="protein sequence ID" value="KAH7387151.1"/>
    <property type="molecule type" value="Genomic_DNA"/>
</dbReference>
<evidence type="ECO:0000256" key="2">
    <source>
        <dbReference type="ARBA" id="ARBA00001946"/>
    </source>
</evidence>
<gene>
    <name evidence="14" type="ORF">KP509_16G008400</name>
</gene>
<name>A0A8T2T033_CERRI</name>
<dbReference type="FunFam" id="3.60.40.10:FF:000004">
    <property type="entry name" value="Probable protein phosphatase 2C 22"/>
    <property type="match status" value="1"/>
</dbReference>
<comment type="caution">
    <text evidence="14">The sequence shown here is derived from an EMBL/GenBank/DDBJ whole genome shotgun (WGS) entry which is preliminary data.</text>
</comment>
<dbReference type="GO" id="GO:0005634">
    <property type="term" value="C:nucleus"/>
    <property type="evidence" value="ECO:0007669"/>
    <property type="project" value="UniProtKB-ARBA"/>
</dbReference>
<dbReference type="Gene3D" id="3.60.40.10">
    <property type="entry name" value="PPM-type phosphatase domain"/>
    <property type="match status" value="1"/>
</dbReference>
<dbReference type="EMBL" id="CM035421">
    <property type="protein sequence ID" value="KAH7387150.1"/>
    <property type="molecule type" value="Genomic_DNA"/>
</dbReference>
<dbReference type="EMBL" id="CM035421">
    <property type="protein sequence ID" value="KAH7387155.1"/>
    <property type="molecule type" value="Genomic_DNA"/>
</dbReference>
<evidence type="ECO:0000313" key="15">
    <source>
        <dbReference type="Proteomes" id="UP000825935"/>
    </source>
</evidence>
<comment type="cofactor">
    <cofactor evidence="2">
        <name>Mg(2+)</name>
        <dbReference type="ChEBI" id="CHEBI:18420"/>
    </cofactor>
</comment>
<dbReference type="EMBL" id="CM035421">
    <property type="protein sequence ID" value="KAH7387156.1"/>
    <property type="molecule type" value="Genomic_DNA"/>
</dbReference>
<evidence type="ECO:0000256" key="6">
    <source>
        <dbReference type="ARBA" id="ARBA00022801"/>
    </source>
</evidence>
<protein>
    <recommendedName>
        <fullName evidence="4">protein-serine/threonine phosphatase</fullName>
        <ecNumber evidence="4">3.1.3.16</ecNumber>
    </recommendedName>
</protein>
<evidence type="ECO:0000256" key="8">
    <source>
        <dbReference type="ARBA" id="ARBA00022912"/>
    </source>
</evidence>
<dbReference type="Proteomes" id="UP000825935">
    <property type="component" value="Chromosome 16"/>
</dbReference>
<dbReference type="PANTHER" id="PTHR13832">
    <property type="entry name" value="PROTEIN PHOSPHATASE 2C"/>
    <property type="match status" value="1"/>
</dbReference>
<feature type="region of interest" description="Disordered" evidence="12">
    <location>
        <begin position="1"/>
        <end position="29"/>
    </location>
</feature>
<comment type="cofactor">
    <cofactor evidence="1">
        <name>Mn(2+)</name>
        <dbReference type="ChEBI" id="CHEBI:29035"/>
    </cofactor>
</comment>
<dbReference type="InterPro" id="IPR015655">
    <property type="entry name" value="PP2C"/>
</dbReference>
<organism evidence="14 15">
    <name type="scientific">Ceratopteris richardii</name>
    <name type="common">Triangle waterfern</name>
    <dbReference type="NCBI Taxonomy" id="49495"/>
    <lineage>
        <taxon>Eukaryota</taxon>
        <taxon>Viridiplantae</taxon>
        <taxon>Streptophyta</taxon>
        <taxon>Embryophyta</taxon>
        <taxon>Tracheophyta</taxon>
        <taxon>Polypodiopsida</taxon>
        <taxon>Polypodiidae</taxon>
        <taxon>Polypodiales</taxon>
        <taxon>Pteridineae</taxon>
        <taxon>Pteridaceae</taxon>
        <taxon>Parkerioideae</taxon>
        <taxon>Ceratopteris</taxon>
    </lineage>
</organism>
<evidence type="ECO:0000256" key="3">
    <source>
        <dbReference type="ARBA" id="ARBA00006702"/>
    </source>
</evidence>
<keyword evidence="15" id="KW-1185">Reference proteome</keyword>
<dbReference type="PANTHER" id="PTHR13832:SF790">
    <property type="entry name" value="PROTEIN PHOSPHATASE 2C 22-RELATED"/>
    <property type="match status" value="1"/>
</dbReference>
<dbReference type="InterPro" id="IPR001932">
    <property type="entry name" value="PPM-type_phosphatase-like_dom"/>
</dbReference>
<comment type="similarity">
    <text evidence="3">Belongs to the PP2C family.</text>
</comment>
<dbReference type="PROSITE" id="PS51746">
    <property type="entry name" value="PPM_2"/>
    <property type="match status" value="1"/>
</dbReference>
<proteinExistence type="inferred from homology"/>
<dbReference type="GO" id="GO:0004722">
    <property type="term" value="F:protein serine/threonine phosphatase activity"/>
    <property type="evidence" value="ECO:0007669"/>
    <property type="project" value="UniProtKB-EC"/>
</dbReference>
<evidence type="ECO:0000256" key="12">
    <source>
        <dbReference type="SAM" id="MobiDB-lite"/>
    </source>
</evidence>
<sequence length="393" mass="42975">MAAGTEITQPVNAIEDAPVKESPSDTCCKGTEKGTVQDDAWFPSQSGRRHLATTLESGLPPTHKKGNMCRVESCSSMSRSNSMTADGTSNLDSNLIVRSGVFFDAGKRKVMEDEHILVDDVFDHLGLPWMNMGRSCCYGVFDGHGGRCAAQFAKNMLLKYIVQDLSFPTSVEKAVHQGFLNTDEAFAEACRADSHMSSGTTAIMVLILGREVFVANAGDCRAVLCRRGKAVVMSSDHTPWCKQEQLRIEAMGGYIDDGYLNGQLGVTRALGDWHMDGLKGTGCPLSGEPEVRRFVLTEDDEFLIIGCDGIWDVFKSDLAVEFARKRLQQHNDPERCCRELVAEALYRGSTDNLTVVVVCLQANPPPKLTNNLGVRKSLSSQGLRDLQGALDNR</sequence>
<dbReference type="AlphaFoldDB" id="A0A8T2T033"/>
<dbReference type="OrthoDB" id="10264738at2759"/>
<keyword evidence="6" id="KW-0378">Hydrolase</keyword>